<dbReference type="InParanoid" id="A0A2J6SPZ3"/>
<dbReference type="RefSeq" id="XP_024729738.1">
    <property type="nucleotide sequence ID" value="XM_024877352.1"/>
</dbReference>
<dbReference type="GeneID" id="36585429"/>
<name>A0A2J6SPZ3_9HELO</name>
<evidence type="ECO:0000256" key="1">
    <source>
        <dbReference type="SAM" id="MobiDB-lite"/>
    </source>
</evidence>
<dbReference type="Proteomes" id="UP000235371">
    <property type="component" value="Unassembled WGS sequence"/>
</dbReference>
<accession>A0A2J6SPZ3</accession>
<reference evidence="2 3" key="1">
    <citation type="submission" date="2016-04" db="EMBL/GenBank/DDBJ databases">
        <title>A degradative enzymes factory behind the ericoid mycorrhizal symbiosis.</title>
        <authorList>
            <consortium name="DOE Joint Genome Institute"/>
            <person name="Martino E."/>
            <person name="Morin E."/>
            <person name="Grelet G."/>
            <person name="Kuo A."/>
            <person name="Kohler A."/>
            <person name="Daghino S."/>
            <person name="Barry K."/>
            <person name="Choi C."/>
            <person name="Cichocki N."/>
            <person name="Clum A."/>
            <person name="Copeland A."/>
            <person name="Hainaut M."/>
            <person name="Haridas S."/>
            <person name="Labutti K."/>
            <person name="Lindquist E."/>
            <person name="Lipzen A."/>
            <person name="Khouja H.-R."/>
            <person name="Murat C."/>
            <person name="Ohm R."/>
            <person name="Olson A."/>
            <person name="Spatafora J."/>
            <person name="Veneault-Fourrey C."/>
            <person name="Henrissat B."/>
            <person name="Grigoriev I."/>
            <person name="Martin F."/>
            <person name="Perotto S."/>
        </authorList>
    </citation>
    <scope>NUCLEOTIDE SEQUENCE [LARGE SCALE GENOMIC DNA]</scope>
    <source>
        <strain evidence="2 3">E</strain>
    </source>
</reference>
<evidence type="ECO:0008006" key="4">
    <source>
        <dbReference type="Google" id="ProtNLM"/>
    </source>
</evidence>
<feature type="region of interest" description="Disordered" evidence="1">
    <location>
        <begin position="142"/>
        <end position="165"/>
    </location>
</feature>
<sequence>MTSRVPISFACGLYDRMEALWSGEVRPQGIDLNFIVQNHPRDVFDRMAGGHEFDCSEMSLSEYVCRYTAGKRDFGAIPVFPSRAFRHGFIAVNSHIIKSPTDLNSKKIGVQLYTMTAAVWIRSLLKQCGVDLDTITWIEGSMESPEPHGKPTTLPPLKSISITSNRSGKSLSQLLEEGEIDATIGADLPPCFHKAAHVKRLFPDFKDAEKKYYKETGIFPIMHTVVIRSDVVEKHPFVATSLFNAFQDAKDVAFRRMRFTDALRYMLPWLTSEIDEIGEIFGGDPWPYGIEENRKTLEAAVECLFDQGMIGRRVSIEELFLQPKGQNWKIGWGPTDVVR</sequence>
<evidence type="ECO:0000313" key="2">
    <source>
        <dbReference type="EMBL" id="PMD52834.1"/>
    </source>
</evidence>
<proteinExistence type="predicted"/>
<organism evidence="2 3">
    <name type="scientific">Hyaloscypha bicolor E</name>
    <dbReference type="NCBI Taxonomy" id="1095630"/>
    <lineage>
        <taxon>Eukaryota</taxon>
        <taxon>Fungi</taxon>
        <taxon>Dikarya</taxon>
        <taxon>Ascomycota</taxon>
        <taxon>Pezizomycotina</taxon>
        <taxon>Leotiomycetes</taxon>
        <taxon>Helotiales</taxon>
        <taxon>Hyaloscyphaceae</taxon>
        <taxon>Hyaloscypha</taxon>
        <taxon>Hyaloscypha bicolor</taxon>
    </lineage>
</organism>
<keyword evidence="3" id="KW-1185">Reference proteome</keyword>
<gene>
    <name evidence="2" type="ORF">K444DRAFT_572321</name>
</gene>
<dbReference type="OrthoDB" id="2093528at2759"/>
<protein>
    <recommendedName>
        <fullName evidence="4">SsuA/THI5-like domain-containing protein</fullName>
    </recommendedName>
</protein>
<dbReference type="Gene3D" id="3.40.190.10">
    <property type="entry name" value="Periplasmic binding protein-like II"/>
    <property type="match status" value="1"/>
</dbReference>
<dbReference type="SUPFAM" id="SSF53850">
    <property type="entry name" value="Periplasmic binding protein-like II"/>
    <property type="match status" value="1"/>
</dbReference>
<dbReference type="AlphaFoldDB" id="A0A2J6SPZ3"/>
<dbReference type="EMBL" id="KZ613895">
    <property type="protein sequence ID" value="PMD52834.1"/>
    <property type="molecule type" value="Genomic_DNA"/>
</dbReference>
<evidence type="ECO:0000313" key="3">
    <source>
        <dbReference type="Proteomes" id="UP000235371"/>
    </source>
</evidence>